<feature type="transmembrane region" description="Helical" evidence="1">
    <location>
        <begin position="159"/>
        <end position="179"/>
    </location>
</feature>
<feature type="transmembrane region" description="Helical" evidence="1">
    <location>
        <begin position="127"/>
        <end position="147"/>
    </location>
</feature>
<dbReference type="STRING" id="1325734.A0A428QHL5"/>
<organism evidence="2 3">
    <name type="scientific">Fusarium duplospermum</name>
    <dbReference type="NCBI Taxonomy" id="1325734"/>
    <lineage>
        <taxon>Eukaryota</taxon>
        <taxon>Fungi</taxon>
        <taxon>Dikarya</taxon>
        <taxon>Ascomycota</taxon>
        <taxon>Pezizomycotina</taxon>
        <taxon>Sordariomycetes</taxon>
        <taxon>Hypocreomycetidae</taxon>
        <taxon>Hypocreales</taxon>
        <taxon>Nectriaceae</taxon>
        <taxon>Fusarium</taxon>
        <taxon>Fusarium solani species complex</taxon>
    </lineage>
</organism>
<feature type="transmembrane region" description="Helical" evidence="1">
    <location>
        <begin position="63"/>
        <end position="83"/>
    </location>
</feature>
<name>A0A428QHL5_9HYPO</name>
<keyword evidence="3" id="KW-1185">Reference proteome</keyword>
<comment type="caution">
    <text evidence="2">The sequence shown here is derived from an EMBL/GenBank/DDBJ whole genome shotgun (WGS) entry which is preliminary data.</text>
</comment>
<evidence type="ECO:0000256" key="1">
    <source>
        <dbReference type="SAM" id="Phobius"/>
    </source>
</evidence>
<evidence type="ECO:0000313" key="3">
    <source>
        <dbReference type="Proteomes" id="UP000288168"/>
    </source>
</evidence>
<accession>A0A428QHL5</accession>
<sequence length="217" mass="24443">MRQLVKCHRVSDLKTGHFPGFQDINNPHLQLTSHITSHIFCITTASTLKSIEPFFPSKAKLPIHLAQLVLVIVVVALSAARLLMKNTPPGRSTTMGLGMGAKSIVIISYQLLTEHVDRLKKWSSLKAYFILNAMEIVFWAAVAFMMIQGNRRICIGTSCAIGWVVCVLGICMSIMAKYVTVVGFLDWRYFKENGIPRESKLEKTEEESMTTIREQRK</sequence>
<reference evidence="2 3" key="1">
    <citation type="submission" date="2017-06" db="EMBL/GenBank/DDBJ databases">
        <title>Comparative genomic analysis of Ambrosia Fusariam Clade fungi.</title>
        <authorList>
            <person name="Stajich J.E."/>
            <person name="Carrillo J."/>
            <person name="Kijimoto T."/>
            <person name="Eskalen A."/>
            <person name="O'Donnell K."/>
            <person name="Kasson M."/>
        </authorList>
    </citation>
    <scope>NUCLEOTIDE SEQUENCE [LARGE SCALE GENOMIC DNA]</scope>
    <source>
        <strain evidence="2 3">NRRL62584</strain>
    </source>
</reference>
<keyword evidence="1" id="KW-0812">Transmembrane</keyword>
<protein>
    <recommendedName>
        <fullName evidence="4">MARVEL domain-containing protein</fullName>
    </recommendedName>
</protein>
<feature type="transmembrane region" description="Helical" evidence="1">
    <location>
        <begin position="95"/>
        <end position="112"/>
    </location>
</feature>
<dbReference type="Proteomes" id="UP000288168">
    <property type="component" value="Unassembled WGS sequence"/>
</dbReference>
<dbReference type="AlphaFoldDB" id="A0A428QHL5"/>
<dbReference type="EMBL" id="NKCI01000032">
    <property type="protein sequence ID" value="RSL64795.1"/>
    <property type="molecule type" value="Genomic_DNA"/>
</dbReference>
<evidence type="ECO:0008006" key="4">
    <source>
        <dbReference type="Google" id="ProtNLM"/>
    </source>
</evidence>
<keyword evidence="1" id="KW-1133">Transmembrane helix</keyword>
<evidence type="ECO:0000313" key="2">
    <source>
        <dbReference type="EMBL" id="RSL64795.1"/>
    </source>
</evidence>
<gene>
    <name evidence="2" type="ORF">CEP54_004629</name>
</gene>
<dbReference type="OrthoDB" id="3436860at2759"/>
<proteinExistence type="predicted"/>
<keyword evidence="1" id="KW-0472">Membrane</keyword>